<sequence length="129" mass="14430">HKEKLAKEVKRRGGRPVAPEACVCSTDLRLLGLSEKAGIPDSTSATHCSLPPCCKQHWAFEKTSTDSTNPFSEREPQSSPEESAPLCQPPCPQPRRRSLKYEINEVEFNFRVYKLVMCSSFLLPFCMAG</sequence>
<feature type="non-terminal residue" evidence="2">
    <location>
        <position position="1"/>
    </location>
</feature>
<dbReference type="Proteomes" id="UP001488838">
    <property type="component" value="Unassembled WGS sequence"/>
</dbReference>
<dbReference type="EMBL" id="JBBHLL010000004">
    <property type="protein sequence ID" value="KAK7834536.1"/>
    <property type="molecule type" value="Genomic_DNA"/>
</dbReference>
<comment type="caution">
    <text evidence="2">The sequence shown here is derived from an EMBL/GenBank/DDBJ whole genome shotgun (WGS) entry which is preliminary data.</text>
</comment>
<evidence type="ECO:0000313" key="3">
    <source>
        <dbReference type="Proteomes" id="UP001488838"/>
    </source>
</evidence>
<dbReference type="AlphaFoldDB" id="A0AAW0K7M8"/>
<reference evidence="2 3" key="1">
    <citation type="journal article" date="2023" name="bioRxiv">
        <title>Conserved and derived expression patterns and positive selection on dental genes reveal complex evolutionary context of ever-growing rodent molars.</title>
        <authorList>
            <person name="Calamari Z.T."/>
            <person name="Song A."/>
            <person name="Cohen E."/>
            <person name="Akter M."/>
            <person name="Roy R.D."/>
            <person name="Hallikas O."/>
            <person name="Christensen M.M."/>
            <person name="Li P."/>
            <person name="Marangoni P."/>
            <person name="Jernvall J."/>
            <person name="Klein O.D."/>
        </authorList>
    </citation>
    <scope>NUCLEOTIDE SEQUENCE [LARGE SCALE GENOMIC DNA]</scope>
    <source>
        <strain evidence="2">V071</strain>
    </source>
</reference>
<evidence type="ECO:0000313" key="2">
    <source>
        <dbReference type="EMBL" id="KAK7834536.1"/>
    </source>
</evidence>
<name>A0AAW0K7M8_MYOGA</name>
<gene>
    <name evidence="2" type="ORF">U0070_017722</name>
</gene>
<protein>
    <submittedName>
        <fullName evidence="2">Uncharacterized protein</fullName>
    </submittedName>
</protein>
<feature type="region of interest" description="Disordered" evidence="1">
    <location>
        <begin position="64"/>
        <end position="95"/>
    </location>
</feature>
<accession>A0AAW0K7M8</accession>
<organism evidence="2 3">
    <name type="scientific">Myodes glareolus</name>
    <name type="common">Bank vole</name>
    <name type="synonym">Clethrionomys glareolus</name>
    <dbReference type="NCBI Taxonomy" id="447135"/>
    <lineage>
        <taxon>Eukaryota</taxon>
        <taxon>Metazoa</taxon>
        <taxon>Chordata</taxon>
        <taxon>Craniata</taxon>
        <taxon>Vertebrata</taxon>
        <taxon>Euteleostomi</taxon>
        <taxon>Mammalia</taxon>
        <taxon>Eutheria</taxon>
        <taxon>Euarchontoglires</taxon>
        <taxon>Glires</taxon>
        <taxon>Rodentia</taxon>
        <taxon>Myomorpha</taxon>
        <taxon>Muroidea</taxon>
        <taxon>Cricetidae</taxon>
        <taxon>Arvicolinae</taxon>
        <taxon>Myodes</taxon>
    </lineage>
</organism>
<proteinExistence type="predicted"/>
<evidence type="ECO:0000256" key="1">
    <source>
        <dbReference type="SAM" id="MobiDB-lite"/>
    </source>
</evidence>
<keyword evidence="3" id="KW-1185">Reference proteome</keyword>